<evidence type="ECO:0000256" key="1">
    <source>
        <dbReference type="SAM" id="MobiDB-lite"/>
    </source>
</evidence>
<proteinExistence type="predicted"/>
<reference evidence="2" key="1">
    <citation type="submission" date="2021-03" db="EMBL/GenBank/DDBJ databases">
        <title>Revisited historic fungal species revealed as producer of novel bioactive compounds through whole genome sequencing and comparative genomics.</title>
        <authorList>
            <person name="Vignolle G.A."/>
            <person name="Hochenegger N."/>
            <person name="Mach R.L."/>
            <person name="Mach-Aigner A.R."/>
            <person name="Javad Rahimi M."/>
            <person name="Salim K.A."/>
            <person name="Chan C.M."/>
            <person name="Lim L.B.L."/>
            <person name="Cai F."/>
            <person name="Druzhinina I.S."/>
            <person name="U'Ren J.M."/>
            <person name="Derntl C."/>
        </authorList>
    </citation>
    <scope>NUCLEOTIDE SEQUENCE</scope>
    <source>
        <strain evidence="2">TUCIM 5799</strain>
    </source>
</reference>
<organism evidence="2 3">
    <name type="scientific">Neoarthrinium moseri</name>
    <dbReference type="NCBI Taxonomy" id="1658444"/>
    <lineage>
        <taxon>Eukaryota</taxon>
        <taxon>Fungi</taxon>
        <taxon>Dikarya</taxon>
        <taxon>Ascomycota</taxon>
        <taxon>Pezizomycotina</taxon>
        <taxon>Sordariomycetes</taxon>
        <taxon>Xylariomycetidae</taxon>
        <taxon>Amphisphaeriales</taxon>
        <taxon>Apiosporaceae</taxon>
        <taxon>Neoarthrinium</taxon>
    </lineage>
</organism>
<dbReference type="EMBL" id="JAFIMR010000008">
    <property type="protein sequence ID" value="KAI1875139.1"/>
    <property type="molecule type" value="Genomic_DNA"/>
</dbReference>
<comment type="caution">
    <text evidence="2">The sequence shown here is derived from an EMBL/GenBank/DDBJ whole genome shotgun (WGS) entry which is preliminary data.</text>
</comment>
<evidence type="ECO:0000313" key="3">
    <source>
        <dbReference type="Proteomes" id="UP000829685"/>
    </source>
</evidence>
<evidence type="ECO:0008006" key="4">
    <source>
        <dbReference type="Google" id="ProtNLM"/>
    </source>
</evidence>
<dbReference type="InterPro" id="IPR011009">
    <property type="entry name" value="Kinase-like_dom_sf"/>
</dbReference>
<dbReference type="AlphaFoldDB" id="A0A9P9WQE3"/>
<gene>
    <name evidence="2" type="ORF">JX265_004197</name>
</gene>
<dbReference type="SUPFAM" id="SSF56112">
    <property type="entry name" value="Protein kinase-like (PK-like)"/>
    <property type="match status" value="1"/>
</dbReference>
<dbReference type="PANTHER" id="PTHR21310">
    <property type="entry name" value="AMINOGLYCOSIDE PHOSPHOTRANSFERASE-RELATED-RELATED"/>
    <property type="match status" value="1"/>
</dbReference>
<keyword evidence="3" id="KW-1185">Reference proteome</keyword>
<dbReference type="InterPro" id="IPR051678">
    <property type="entry name" value="AGP_Transferase"/>
</dbReference>
<protein>
    <recommendedName>
        <fullName evidence="4">Aminoglycoside phosphotransferase domain-containing protein</fullName>
    </recommendedName>
</protein>
<feature type="compositionally biased region" description="Basic and acidic residues" evidence="1">
    <location>
        <begin position="665"/>
        <end position="701"/>
    </location>
</feature>
<sequence>MDRLKATLDPILTPVQENIFNVLNENILPQVQDRIVNPVHANIINPIHDNVLQPLERNVISPIENFLSPLEHLANRIADFSLLPGAPKPRIGFEVPPFDPDQDFNCTQARKLFDKLRDQLGSNMPFDKQNGAQDPLGQAAAGTEAERAARRERKFADFESVLTHIDFDAVTTVAEDVAVMAGLASKYRGPARLGAAIFGTHVVCYPIIWDGDDAAGPQVQGGEDDPDRARGKQRWIVKFPVNGAAGQWTERDARALRSEVGTMAWLRRELGVSTRLNVPRVYHWDASTGTTTGNRVGVPFVMMQFVDGVSAFDAWFTAWEKGGNWWRPEADEVRKGILAHVALAMSELGRFEFDAAGALEFDGLEAAPSRDPRGRETVAEVTGIGPLRVLDIEAMLDRWLCKLSPDAKDACERTPIYTEVGPWKGEDAEERYYTSRMDCHYVGEDTAFGGTLVLRSYLRWFHESARVLGLGFEGDRVEKGVVGEGAQRRWARVPRAPFVLAHPDLSLHNVIVDARGRLWFVGWSGVAAVPRAVGHEALPLWLVRDWNPFVHRWRDTDWPWRYRDRPWAVNHNGAGPGAPAAPVPEHNRTEEPRWKLRAWRDYYADCMRQARAAWGAAEAEQEAREWDAWLLEQARMAEAAEQDSLEAARADLFAPRGKGGGAKVKGKEKAVVMEEKEEGRRVDEEQWDEPRGRPRYRHGEEPPPASASHKPERHVSFAAGTKPESSQPPRSDGTGDGKPQMNRTLLSLLPLTLVAAANDPRCRPMALQEIFHQAVPEVARWENFELARARARERAGEGRETVPRPYEVEDRRLFYRMLLDCAGVPRGPGRPVEARLGGYGD</sequence>
<dbReference type="PANTHER" id="PTHR21310:SF51">
    <property type="entry name" value="AMINOGLYCOSIDE PHOSPHOTRANSFERASE DOMAIN-CONTAINING PROTEIN"/>
    <property type="match status" value="1"/>
</dbReference>
<feature type="region of interest" description="Disordered" evidence="1">
    <location>
        <begin position="654"/>
        <end position="742"/>
    </location>
</feature>
<accession>A0A9P9WQE3</accession>
<name>A0A9P9WQE3_9PEZI</name>
<evidence type="ECO:0000313" key="2">
    <source>
        <dbReference type="EMBL" id="KAI1875139.1"/>
    </source>
</evidence>
<feature type="region of interest" description="Disordered" evidence="1">
    <location>
        <begin position="125"/>
        <end position="147"/>
    </location>
</feature>
<dbReference type="Proteomes" id="UP000829685">
    <property type="component" value="Unassembled WGS sequence"/>
</dbReference>